<proteinExistence type="predicted"/>
<feature type="chain" id="PRO_5038718671" description="DUF5052 domain-containing protein" evidence="1">
    <location>
        <begin position="24"/>
        <end position="93"/>
    </location>
</feature>
<dbReference type="EMBL" id="LQYS01000062">
    <property type="protein sequence ID" value="KYD12424.1"/>
    <property type="molecule type" value="Genomic_DNA"/>
</dbReference>
<dbReference type="STRING" id="81408.B4119_2930"/>
<keyword evidence="1" id="KW-0732">Signal</keyword>
<evidence type="ECO:0008006" key="4">
    <source>
        <dbReference type="Google" id="ProtNLM"/>
    </source>
</evidence>
<dbReference type="AlphaFoldDB" id="A0A150LJK0"/>
<sequence>MKKNKLAGMLVLGLALMSLTGCASWERAAKDFNSNINGGLNRVATVYDANGHVIRRYEGKFDVQADQYGNKVKFDINGKRVLIYNATVIVEEK</sequence>
<gene>
    <name evidence="2" type="ORF">B4119_2930</name>
</gene>
<comment type="caution">
    <text evidence="2">The sequence shown here is derived from an EMBL/GenBank/DDBJ whole genome shotgun (WGS) entry which is preliminary data.</text>
</comment>
<evidence type="ECO:0000256" key="1">
    <source>
        <dbReference type="SAM" id="SignalP"/>
    </source>
</evidence>
<evidence type="ECO:0000313" key="2">
    <source>
        <dbReference type="EMBL" id="KYD12424.1"/>
    </source>
</evidence>
<feature type="signal peptide" evidence="1">
    <location>
        <begin position="1"/>
        <end position="23"/>
    </location>
</feature>
<organism evidence="2 3">
    <name type="scientific">Saccharococcus caldoxylosilyticus</name>
    <dbReference type="NCBI Taxonomy" id="81408"/>
    <lineage>
        <taxon>Bacteria</taxon>
        <taxon>Bacillati</taxon>
        <taxon>Bacillota</taxon>
        <taxon>Bacilli</taxon>
        <taxon>Bacillales</taxon>
        <taxon>Anoxybacillaceae</taxon>
        <taxon>Saccharococcus</taxon>
    </lineage>
</organism>
<dbReference type="Proteomes" id="UP000075455">
    <property type="component" value="Unassembled WGS sequence"/>
</dbReference>
<dbReference type="RefSeq" id="WP_061579684.1">
    <property type="nucleotide sequence ID" value="NZ_LQYS01000062.1"/>
</dbReference>
<accession>A0A150LJK0</accession>
<dbReference type="PROSITE" id="PS51257">
    <property type="entry name" value="PROKAR_LIPOPROTEIN"/>
    <property type="match status" value="1"/>
</dbReference>
<dbReference type="PATRIC" id="fig|81408.3.peg.4118"/>
<reference evidence="2 3" key="1">
    <citation type="submission" date="2016-01" db="EMBL/GenBank/DDBJ databases">
        <title>Draft Genome Sequences of Seven Thermophilic Sporeformers Isolated from Foods.</title>
        <authorList>
            <person name="Berendsen E.M."/>
            <person name="Wells-Bennik M.H."/>
            <person name="Krawcyk A.O."/>
            <person name="De Jong A."/>
            <person name="Holsappel S."/>
            <person name="Eijlander R.T."/>
            <person name="Kuipers O.P."/>
        </authorList>
    </citation>
    <scope>NUCLEOTIDE SEQUENCE [LARGE SCALE GENOMIC DNA]</scope>
    <source>
        <strain evidence="2 3">B4119</strain>
    </source>
</reference>
<protein>
    <recommendedName>
        <fullName evidence="4">DUF5052 domain-containing protein</fullName>
    </recommendedName>
</protein>
<name>A0A150LJK0_9BACL</name>
<evidence type="ECO:0000313" key="3">
    <source>
        <dbReference type="Proteomes" id="UP000075455"/>
    </source>
</evidence>